<dbReference type="GO" id="GO:0000138">
    <property type="term" value="C:Golgi trans cisterna"/>
    <property type="evidence" value="ECO:0007669"/>
    <property type="project" value="TreeGrafter"/>
</dbReference>
<dbReference type="GO" id="GO:0016020">
    <property type="term" value="C:membrane"/>
    <property type="evidence" value="ECO:0007669"/>
    <property type="project" value="TreeGrafter"/>
</dbReference>
<dbReference type="PANTHER" id="PTHR21575">
    <property type="entry name" value="PROTEIN HID1"/>
    <property type="match status" value="1"/>
</dbReference>
<evidence type="ECO:0000256" key="1">
    <source>
        <dbReference type="SAM" id="Coils"/>
    </source>
</evidence>
<dbReference type="Proteomes" id="UP000324800">
    <property type="component" value="Unassembled WGS sequence"/>
</dbReference>
<feature type="coiled-coil region" evidence="1">
    <location>
        <begin position="473"/>
        <end position="510"/>
    </location>
</feature>
<organism evidence="3 4">
    <name type="scientific">Streblomastix strix</name>
    <dbReference type="NCBI Taxonomy" id="222440"/>
    <lineage>
        <taxon>Eukaryota</taxon>
        <taxon>Metamonada</taxon>
        <taxon>Preaxostyla</taxon>
        <taxon>Oxymonadida</taxon>
        <taxon>Streblomastigidae</taxon>
        <taxon>Streblomastix</taxon>
    </lineage>
</organism>
<feature type="region of interest" description="Disordered" evidence="2">
    <location>
        <begin position="577"/>
        <end position="617"/>
    </location>
</feature>
<dbReference type="AlphaFoldDB" id="A0A5J4W2Y1"/>
<name>A0A5J4W2Y1_9EUKA</name>
<accession>A0A5J4W2Y1</accession>
<dbReference type="InterPro" id="IPR026705">
    <property type="entry name" value="Hid-1/Ecm30"/>
</dbReference>
<keyword evidence="1" id="KW-0175">Coiled coil</keyword>
<proteinExistence type="predicted"/>
<feature type="region of interest" description="Disordered" evidence="2">
    <location>
        <begin position="288"/>
        <end position="311"/>
    </location>
</feature>
<dbReference type="PANTHER" id="PTHR21575:SF12">
    <property type="entry name" value="PROTEIN HID1"/>
    <property type="match status" value="1"/>
</dbReference>
<reference evidence="3 4" key="1">
    <citation type="submission" date="2019-03" db="EMBL/GenBank/DDBJ databases">
        <title>Single cell metagenomics reveals metabolic interactions within the superorganism composed of flagellate Streblomastix strix and complex community of Bacteroidetes bacteria on its surface.</title>
        <authorList>
            <person name="Treitli S.C."/>
            <person name="Kolisko M."/>
            <person name="Husnik F."/>
            <person name="Keeling P."/>
            <person name="Hampl V."/>
        </authorList>
    </citation>
    <scope>NUCLEOTIDE SEQUENCE [LARGE SCALE GENOMIC DNA]</scope>
    <source>
        <strain evidence="3">ST1C</strain>
    </source>
</reference>
<feature type="region of interest" description="Disordered" evidence="2">
    <location>
        <begin position="676"/>
        <end position="701"/>
    </location>
</feature>
<dbReference type="GO" id="GO:0005797">
    <property type="term" value="C:Golgi medial cisterna"/>
    <property type="evidence" value="ECO:0007669"/>
    <property type="project" value="TreeGrafter"/>
</dbReference>
<feature type="non-terminal residue" evidence="3">
    <location>
        <position position="737"/>
    </location>
</feature>
<protein>
    <submittedName>
        <fullName evidence="3">Uncharacterized protein</fullName>
    </submittedName>
</protein>
<evidence type="ECO:0000313" key="4">
    <source>
        <dbReference type="Proteomes" id="UP000324800"/>
    </source>
</evidence>
<evidence type="ECO:0000256" key="2">
    <source>
        <dbReference type="SAM" id="MobiDB-lite"/>
    </source>
</evidence>
<sequence>MGAGNSRVVEESLVKLKTEVVSNPVFMDQFFSYVENDEDLQIVTHEDVREIMLAQPGNIRGLILHIIDFLDSFSRSVEVEQIKKAKSGIKVLTRIMAVILEPENSNLCKNIFWESWKDSESILIGKYMLHLIMRMMFLPLFTVEQKVKNSFRGIERHRELKWDLLWEGGLCVSRLKPAPTEILDNRIHLIRLILVLASSQLYYPISESTERADRFMDELSSDDLPFREEFALSLMNSVFIDGNSSMATARDGYGRYWEECVKLLNILVEHPFYRRLIEKQQIERQQREMKEKEEKEKKQQEQQQQEEKNEQEKIEIMKRKQEQFILMQQQMQKKAENFASLSSASSVLENKKGKDVMILKRNKESIYCSKQHLPYLEPKQLQPLRYITHSIITLLSYPMNYERKRILPVQLSVPGPLNLKIPISQNLSEQSNSSQQVSGNGSFQLKWNVQNRICDNIIALLVLIWKLLSDGGKESEVKKEERERERIREIEKEEKNKENKENKEKDINKDIKVNWIKDVEKDEGEKPLRTFLDQLLEDKQYTQEFVLSIIFYINSTLFSLKPKMLLMQEKVGLMEDHAHSHQHDHDEQNKDNEEQKKEQKKDQKKEQKKEEQIKEDLKDEKERIVDPCIGDQYIFTLIHLYRELSGLSALEEEIADGAFELAEVAKIRKKIHDIEQKKEKEQQKGKGKKKNKDNKQEEEIQYQGWEEQLQQTRGSLTAAMLIECAEDRGNICNTVLM</sequence>
<gene>
    <name evidence="3" type="ORF">EZS28_015558</name>
</gene>
<comment type="caution">
    <text evidence="3">The sequence shown here is derived from an EMBL/GenBank/DDBJ whole genome shotgun (WGS) entry which is preliminary data.</text>
</comment>
<evidence type="ECO:0000313" key="3">
    <source>
        <dbReference type="EMBL" id="KAA6388916.1"/>
    </source>
</evidence>
<dbReference type="Pfam" id="PF12722">
    <property type="entry name" value="Hid1"/>
    <property type="match status" value="1"/>
</dbReference>
<dbReference type="EMBL" id="SNRW01003791">
    <property type="protein sequence ID" value="KAA6388916.1"/>
    <property type="molecule type" value="Genomic_DNA"/>
</dbReference>